<organism evidence="1 2">
    <name type="scientific">Flavobacterium cyanobacteriorum</name>
    <dbReference type="NCBI Taxonomy" id="2022802"/>
    <lineage>
        <taxon>Bacteria</taxon>
        <taxon>Pseudomonadati</taxon>
        <taxon>Bacteroidota</taxon>
        <taxon>Flavobacteriia</taxon>
        <taxon>Flavobacteriales</taxon>
        <taxon>Flavobacteriaceae</taxon>
        <taxon>Flavobacterium</taxon>
    </lineage>
</organism>
<dbReference type="Pfam" id="PF13692">
    <property type="entry name" value="Glyco_trans_1_4"/>
    <property type="match status" value="1"/>
</dbReference>
<gene>
    <name evidence="1" type="ORF">CHU92_11580</name>
</gene>
<sequence length="406" mass="47028">MYNKIKFYLRLRLLQNQLKKKQRVIDYSIMDATKKSILIIDYIIPEFDKDSGSRRITEIIKLLLKNGYSVFLLPDYKEYRYNNTYVYYFRELGVTVYEPAVDSKGNLVTREDFIKAIAKNISFAWLHRPDIFNKYYPVVKRLNPKIRVIFDMVDFHYLRLKREAEVNNDKKVDEKAEKQLALELDNCRKADRIIVISEKDKEALLAFYKDAEKMKVISNVHDFAAISSKGKTFRERRGLLFVGGFRHKPNEDAAVYLCKEILPRVWEQHPEIKLTIVGSNPTDVVKSLQSDRISVTGYVEDIVPYFGEARLFVAPLRFGAGIKGKIGQSLENSLPLITTSIGAEGFDLGDFEREIVADTAHDFAQKIINLYFNQKLWEEISDYSSKVIEPFSIAAAEQNVIDTLKD</sequence>
<dbReference type="OrthoDB" id="9807209at2"/>
<comment type="caution">
    <text evidence="1">The sequence shown here is derived from an EMBL/GenBank/DDBJ whole genome shotgun (WGS) entry which is preliminary data.</text>
</comment>
<keyword evidence="1" id="KW-0808">Transferase</keyword>
<evidence type="ECO:0000313" key="2">
    <source>
        <dbReference type="Proteomes" id="UP000216605"/>
    </source>
</evidence>
<dbReference type="Proteomes" id="UP000216605">
    <property type="component" value="Unassembled WGS sequence"/>
</dbReference>
<accession>A0A255YZJ3</accession>
<keyword evidence="2" id="KW-1185">Reference proteome</keyword>
<name>A0A255YZJ3_9FLAO</name>
<evidence type="ECO:0000313" key="1">
    <source>
        <dbReference type="EMBL" id="OYQ34667.1"/>
    </source>
</evidence>
<dbReference type="EMBL" id="NOXV01000292">
    <property type="protein sequence ID" value="OYQ34667.1"/>
    <property type="molecule type" value="Genomic_DNA"/>
</dbReference>
<dbReference type="CDD" id="cd03801">
    <property type="entry name" value="GT4_PimA-like"/>
    <property type="match status" value="1"/>
</dbReference>
<dbReference type="Gene3D" id="3.40.50.2000">
    <property type="entry name" value="Glycogen Phosphorylase B"/>
    <property type="match status" value="2"/>
</dbReference>
<dbReference type="SUPFAM" id="SSF53756">
    <property type="entry name" value="UDP-Glycosyltransferase/glycogen phosphorylase"/>
    <property type="match status" value="1"/>
</dbReference>
<dbReference type="GO" id="GO:0016740">
    <property type="term" value="F:transferase activity"/>
    <property type="evidence" value="ECO:0007669"/>
    <property type="project" value="UniProtKB-KW"/>
</dbReference>
<protein>
    <submittedName>
        <fullName evidence="1">Group 1 glycosyl transferase</fullName>
    </submittedName>
</protein>
<proteinExistence type="predicted"/>
<reference evidence="1 2" key="1">
    <citation type="submission" date="2017-07" db="EMBL/GenBank/DDBJ databases">
        <title>Flavobacterium cyanobacteriorum sp. nov., isolated from cyanobacterial aggregates in a eutrophic lake.</title>
        <authorList>
            <person name="Cai H."/>
        </authorList>
    </citation>
    <scope>NUCLEOTIDE SEQUENCE [LARGE SCALE GENOMIC DNA]</scope>
    <source>
        <strain evidence="1 2">TH021</strain>
    </source>
</reference>
<dbReference type="PANTHER" id="PTHR12526:SF630">
    <property type="entry name" value="GLYCOSYLTRANSFERASE"/>
    <property type="match status" value="1"/>
</dbReference>
<dbReference type="PANTHER" id="PTHR12526">
    <property type="entry name" value="GLYCOSYLTRANSFERASE"/>
    <property type="match status" value="1"/>
</dbReference>
<dbReference type="RefSeq" id="WP_094415730.1">
    <property type="nucleotide sequence ID" value="NZ_NOXV01000292.1"/>
</dbReference>
<dbReference type="AlphaFoldDB" id="A0A255YZJ3"/>